<reference evidence="2 3" key="1">
    <citation type="submission" date="2019-05" db="EMBL/GenBank/DDBJ databases">
        <title>Hymenobacter edaphi sp. nov., isolated from abandoned arsenic-contaminated farmland soil.</title>
        <authorList>
            <person name="Nie L."/>
        </authorList>
    </citation>
    <scope>NUCLEOTIDE SEQUENCE [LARGE SCALE GENOMIC DNA]</scope>
    <source>
        <strain evidence="2 3">1-3-3-8</strain>
    </source>
</reference>
<protein>
    <submittedName>
        <fullName evidence="2">T9SS type A sorting domain-containing protein</fullName>
    </submittedName>
</protein>
<organism evidence="2 3">
    <name type="scientific">Hymenobacter jeollabukensis</name>
    <dbReference type="NCBI Taxonomy" id="2025313"/>
    <lineage>
        <taxon>Bacteria</taxon>
        <taxon>Pseudomonadati</taxon>
        <taxon>Bacteroidota</taxon>
        <taxon>Cytophagia</taxon>
        <taxon>Cytophagales</taxon>
        <taxon>Hymenobacteraceae</taxon>
        <taxon>Hymenobacter</taxon>
    </lineage>
</organism>
<evidence type="ECO:0000256" key="1">
    <source>
        <dbReference type="SAM" id="MobiDB-lite"/>
    </source>
</evidence>
<evidence type="ECO:0000313" key="2">
    <source>
        <dbReference type="EMBL" id="TLM89857.1"/>
    </source>
</evidence>
<feature type="region of interest" description="Disordered" evidence="1">
    <location>
        <begin position="37"/>
        <end position="59"/>
    </location>
</feature>
<dbReference type="AlphaFoldDB" id="A0A5R8WM15"/>
<keyword evidence="3" id="KW-1185">Reference proteome</keyword>
<proteinExistence type="predicted"/>
<sequence>MHPLLTHSSRLALRGAARGLWALWFVPFLGLAQPPTPRDMAANNPSAGSSPTAAPGAARPAAATAATSLAAAATPQGVVLTWTAPAAKTPLRFEVERSSDGVTFRSVGVVLAAEAAGYRFLDAGAGATTVYYRLRQPVAGGSGTSAVLTYTPDTNAWQPSPNPATDWLSCGPASGDYRIMDAAGRTVLTGRLVAGQRIDVRRLRNGNHTLEMRMGNLRATRTFLKYAPAE</sequence>
<accession>A0A5R8WM15</accession>
<dbReference type="InterPro" id="IPR013783">
    <property type="entry name" value="Ig-like_fold"/>
</dbReference>
<dbReference type="EMBL" id="VAJM01000011">
    <property type="protein sequence ID" value="TLM89857.1"/>
    <property type="molecule type" value="Genomic_DNA"/>
</dbReference>
<gene>
    <name evidence="2" type="ORF">FDY95_19830</name>
</gene>
<name>A0A5R8WM15_9BACT</name>
<dbReference type="OrthoDB" id="1490051at2"/>
<comment type="caution">
    <text evidence="2">The sequence shown here is derived from an EMBL/GenBank/DDBJ whole genome shotgun (WGS) entry which is preliminary data.</text>
</comment>
<dbReference type="Gene3D" id="2.60.40.10">
    <property type="entry name" value="Immunoglobulins"/>
    <property type="match status" value="1"/>
</dbReference>
<dbReference type="Proteomes" id="UP000305517">
    <property type="component" value="Unassembled WGS sequence"/>
</dbReference>
<dbReference type="RefSeq" id="WP_138080264.1">
    <property type="nucleotide sequence ID" value="NZ_VAJM01000011.1"/>
</dbReference>
<feature type="compositionally biased region" description="Low complexity" evidence="1">
    <location>
        <begin position="41"/>
        <end position="59"/>
    </location>
</feature>
<evidence type="ECO:0000313" key="3">
    <source>
        <dbReference type="Proteomes" id="UP000305517"/>
    </source>
</evidence>